<sequence length="120" mass="14151">MFGGIRTLRHTEVIIFESHRLWANHTTVGLQNLVRWLWQLGYFTFLIGKPCLIKLWGSHQKVLGMPRMYNRLQQWSNCIALRRSSPLYPVLMLWTCCNVCQRYPCIGVESRFMTRGQGPH</sequence>
<protein>
    <submittedName>
        <fullName evidence="1">Uncharacterized protein</fullName>
    </submittedName>
</protein>
<gene>
    <name evidence="1" type="ORF">EGYM00163_LOCUS25650</name>
</gene>
<organism evidence="1">
    <name type="scientific">Eutreptiella gymnastica</name>
    <dbReference type="NCBI Taxonomy" id="73025"/>
    <lineage>
        <taxon>Eukaryota</taxon>
        <taxon>Discoba</taxon>
        <taxon>Euglenozoa</taxon>
        <taxon>Euglenida</taxon>
        <taxon>Spirocuta</taxon>
        <taxon>Euglenophyceae</taxon>
        <taxon>Eutreptiales</taxon>
        <taxon>Eutreptiaceae</taxon>
        <taxon>Eutreptiella</taxon>
    </lineage>
</organism>
<reference evidence="1" key="1">
    <citation type="submission" date="2021-01" db="EMBL/GenBank/DDBJ databases">
        <authorList>
            <person name="Corre E."/>
            <person name="Pelletier E."/>
            <person name="Niang G."/>
            <person name="Scheremetjew M."/>
            <person name="Finn R."/>
            <person name="Kale V."/>
            <person name="Holt S."/>
            <person name="Cochrane G."/>
            <person name="Meng A."/>
            <person name="Brown T."/>
            <person name="Cohen L."/>
        </authorList>
    </citation>
    <scope>NUCLEOTIDE SEQUENCE</scope>
    <source>
        <strain evidence="1">CCMP1594</strain>
    </source>
</reference>
<proteinExistence type="predicted"/>
<dbReference type="EMBL" id="HBJA01072966">
    <property type="protein sequence ID" value="CAE0814496.1"/>
    <property type="molecule type" value="Transcribed_RNA"/>
</dbReference>
<accession>A0A7S4D2Z3</accession>
<name>A0A7S4D2Z3_9EUGL</name>
<dbReference type="AlphaFoldDB" id="A0A7S4D2Z3"/>
<evidence type="ECO:0000313" key="1">
    <source>
        <dbReference type="EMBL" id="CAE0814496.1"/>
    </source>
</evidence>